<comment type="caution">
    <text evidence="3">The sequence shown here is derived from an EMBL/GenBank/DDBJ whole genome shotgun (WGS) entry which is preliminary data.</text>
</comment>
<dbReference type="Pfam" id="PF03372">
    <property type="entry name" value="Exo_endo_phos"/>
    <property type="match status" value="1"/>
</dbReference>
<dbReference type="InterPro" id="IPR050410">
    <property type="entry name" value="CCR4/nocturin_mRNA_transcr"/>
</dbReference>
<dbReference type="InterPro" id="IPR005135">
    <property type="entry name" value="Endo/exonuclease/phosphatase"/>
</dbReference>
<dbReference type="AlphaFoldDB" id="A0A1D1V4J7"/>
<accession>A0A1D1V4J7</accession>
<dbReference type="PANTHER" id="PTHR12121:SF37">
    <property type="entry name" value="2',5'-PHOSPHODIESTERASE 12"/>
    <property type="match status" value="1"/>
</dbReference>
<dbReference type="STRING" id="947166.A0A1D1V4J7"/>
<dbReference type="GO" id="GO:0000288">
    <property type="term" value="P:nuclear-transcribed mRNA catabolic process, deadenylation-dependent decay"/>
    <property type="evidence" value="ECO:0007669"/>
    <property type="project" value="TreeGrafter"/>
</dbReference>
<evidence type="ECO:0000256" key="1">
    <source>
        <dbReference type="SAM" id="MobiDB-lite"/>
    </source>
</evidence>
<dbReference type="Gene3D" id="3.60.10.10">
    <property type="entry name" value="Endonuclease/exonuclease/phosphatase"/>
    <property type="match status" value="1"/>
</dbReference>
<protein>
    <recommendedName>
        <fullName evidence="2">Endonuclease/exonuclease/phosphatase domain-containing protein</fullName>
    </recommendedName>
</protein>
<dbReference type="SUPFAM" id="SSF56219">
    <property type="entry name" value="DNase I-like"/>
    <property type="match status" value="1"/>
</dbReference>
<reference evidence="3 4" key="1">
    <citation type="journal article" date="2016" name="Nat. Commun.">
        <title>Extremotolerant tardigrade genome and improved radiotolerance of human cultured cells by tardigrade-unique protein.</title>
        <authorList>
            <person name="Hashimoto T."/>
            <person name="Horikawa D.D."/>
            <person name="Saito Y."/>
            <person name="Kuwahara H."/>
            <person name="Kozuka-Hata H."/>
            <person name="Shin-I T."/>
            <person name="Minakuchi Y."/>
            <person name="Ohishi K."/>
            <person name="Motoyama A."/>
            <person name="Aizu T."/>
            <person name="Enomoto A."/>
            <person name="Kondo K."/>
            <person name="Tanaka S."/>
            <person name="Hara Y."/>
            <person name="Koshikawa S."/>
            <person name="Sagara H."/>
            <person name="Miura T."/>
            <person name="Yokobori S."/>
            <person name="Miyagawa K."/>
            <person name="Suzuki Y."/>
            <person name="Kubo T."/>
            <person name="Oyama M."/>
            <person name="Kohara Y."/>
            <person name="Fujiyama A."/>
            <person name="Arakawa K."/>
            <person name="Katayama T."/>
            <person name="Toyoda A."/>
            <person name="Kunieda T."/>
        </authorList>
    </citation>
    <scope>NUCLEOTIDE SEQUENCE [LARGE SCALE GENOMIC DNA]</scope>
    <source>
        <strain evidence="3 4">YOKOZUNA-1</strain>
    </source>
</reference>
<feature type="compositionally biased region" description="Basic residues" evidence="1">
    <location>
        <begin position="110"/>
        <end position="120"/>
    </location>
</feature>
<dbReference type="OrthoDB" id="412787at2759"/>
<dbReference type="PANTHER" id="PTHR12121">
    <property type="entry name" value="CARBON CATABOLITE REPRESSOR PROTEIN 4"/>
    <property type="match status" value="1"/>
</dbReference>
<name>A0A1D1V4J7_RAMVA</name>
<dbReference type="Proteomes" id="UP000186922">
    <property type="component" value="Unassembled WGS sequence"/>
</dbReference>
<organism evidence="3 4">
    <name type="scientific">Ramazzottius varieornatus</name>
    <name type="common">Water bear</name>
    <name type="synonym">Tardigrade</name>
    <dbReference type="NCBI Taxonomy" id="947166"/>
    <lineage>
        <taxon>Eukaryota</taxon>
        <taxon>Metazoa</taxon>
        <taxon>Ecdysozoa</taxon>
        <taxon>Tardigrada</taxon>
        <taxon>Eutardigrada</taxon>
        <taxon>Parachela</taxon>
        <taxon>Hypsibioidea</taxon>
        <taxon>Ramazzottiidae</taxon>
        <taxon>Ramazzottius</taxon>
    </lineage>
</organism>
<dbReference type="GO" id="GO:0005739">
    <property type="term" value="C:mitochondrion"/>
    <property type="evidence" value="ECO:0007669"/>
    <property type="project" value="TreeGrafter"/>
</dbReference>
<keyword evidence="4" id="KW-1185">Reference proteome</keyword>
<feature type="region of interest" description="Disordered" evidence="1">
    <location>
        <begin position="107"/>
        <end position="129"/>
    </location>
</feature>
<sequence>MVRFLQGWICGVIPSHPRVWSPSISCVRHRTRFSMPERLDSQLNARRVCVRNVPTENTVDLSLRFGNTTSTPGMKPKIFNFHRLKDETVGKTLDRIAQNLSSKIVQRQLSKQHQKGRKTLKKDSESGRATPEEIVAAEASMQPIVPPSITVALMQEETAVSPHIPNALAWNDGAVLVLDQEEYQVVVNPPTVISGKITSHILPEFPIDYQLDFEFADEDEAFFVWIKHAIGVKNAHDEIPPEVLRTAASLPISLSAVKRAIAEKMKPPGVWQIVSVNREWRPALTDVGTLVGLVCFPIRDGVVGEVYTTVSKNLVAEALPEPVPYRQRHEVCKHRAERGSFRVISYNILADVYADQESSLKDLFPYCPPEFMKSDYRRQLLVDEISGYNADLVCLQEVDTKLFSRYFDRQFRRKGFEGVLLSKKGNIAEGVVTFYRTDKFELFSRHDIAVSESLFENPLFASLADKIKEKDKLKDTMVARATPLQVTVLRSPEESSRIVVVANTHLWFRPQFPHVRLIQMAVIMRHLEEVIRMVKTELKTSSEPAVVLCGDLNSTSGWGVHNFLRTGQIAEDYSDWSQFCKEEDEFVRLALSHPFKLYSACGELPHTNFVPNFKAAIDWIYADVNSFETSSVIPVPSVEELSRHVAIPSVVFPSDHLAIGCDLRWKSS</sequence>
<feature type="domain" description="Endonuclease/exonuclease/phosphatase" evidence="2">
    <location>
        <begin position="345"/>
        <end position="656"/>
    </location>
</feature>
<evidence type="ECO:0000313" key="4">
    <source>
        <dbReference type="Proteomes" id="UP000186922"/>
    </source>
</evidence>
<dbReference type="EMBL" id="BDGG01000003">
    <property type="protein sequence ID" value="GAU95840.1"/>
    <property type="molecule type" value="Genomic_DNA"/>
</dbReference>
<evidence type="ECO:0000259" key="2">
    <source>
        <dbReference type="Pfam" id="PF03372"/>
    </source>
</evidence>
<proteinExistence type="predicted"/>
<gene>
    <name evidence="3" type="primary">RvY_07385-1</name>
    <name evidence="3" type="synonym">RvY_07385.1</name>
    <name evidence="3" type="ORF">RvY_07385</name>
</gene>
<dbReference type="GO" id="GO:0000175">
    <property type="term" value="F:3'-5'-RNA exonuclease activity"/>
    <property type="evidence" value="ECO:0007669"/>
    <property type="project" value="TreeGrafter"/>
</dbReference>
<evidence type="ECO:0000313" key="3">
    <source>
        <dbReference type="EMBL" id="GAU95840.1"/>
    </source>
</evidence>
<dbReference type="InterPro" id="IPR036691">
    <property type="entry name" value="Endo/exonu/phosph_ase_sf"/>
</dbReference>